<organism evidence="1 2">
    <name type="scientific">Flavobacterium hercynium</name>
    <dbReference type="NCBI Taxonomy" id="387094"/>
    <lineage>
        <taxon>Bacteria</taxon>
        <taxon>Pseudomonadati</taxon>
        <taxon>Bacteroidota</taxon>
        <taxon>Flavobacteriia</taxon>
        <taxon>Flavobacteriales</taxon>
        <taxon>Flavobacteriaceae</taxon>
        <taxon>Flavobacterium</taxon>
    </lineage>
</organism>
<evidence type="ECO:0000313" key="2">
    <source>
        <dbReference type="Proteomes" id="UP000198345"/>
    </source>
</evidence>
<proteinExistence type="predicted"/>
<dbReference type="EMBL" id="MUGW01000026">
    <property type="protein sequence ID" value="OXA90090.1"/>
    <property type="molecule type" value="Genomic_DNA"/>
</dbReference>
<name>A0A226H9J0_9FLAO</name>
<keyword evidence="2" id="KW-1185">Reference proteome</keyword>
<dbReference type="Proteomes" id="UP000198345">
    <property type="component" value="Unassembled WGS sequence"/>
</dbReference>
<evidence type="ECO:0000313" key="1">
    <source>
        <dbReference type="EMBL" id="OXA90090.1"/>
    </source>
</evidence>
<accession>A0A226H9J0</accession>
<sequence>MQGIDNREHRNLLDVFFKYEQMSIIAKSNVMSDEDFKIQKEMEDLSVLYMKFKSLLAELETCGRNYELKKRATRSLIHKRIRILVKKVQEENASLH</sequence>
<comment type="caution">
    <text evidence="1">The sequence shown here is derived from an EMBL/GenBank/DDBJ whole genome shotgun (WGS) entry which is preliminary data.</text>
</comment>
<reference evidence="1 2" key="1">
    <citation type="submission" date="2016-11" db="EMBL/GenBank/DDBJ databases">
        <title>Whole genomes of Flavobacteriaceae.</title>
        <authorList>
            <person name="Stine C."/>
            <person name="Li C."/>
            <person name="Tadesse D."/>
        </authorList>
    </citation>
    <scope>NUCLEOTIDE SEQUENCE [LARGE SCALE GENOMIC DNA]</scope>
    <source>
        <strain evidence="1 2">DSM 18292</strain>
    </source>
</reference>
<dbReference type="OrthoDB" id="1363854at2"/>
<dbReference type="AlphaFoldDB" id="A0A226H9J0"/>
<gene>
    <name evidence="1" type="ORF">B0A66_13590</name>
</gene>
<protein>
    <submittedName>
        <fullName evidence="1">Uncharacterized protein</fullName>
    </submittedName>
</protein>